<evidence type="ECO:0000256" key="2">
    <source>
        <dbReference type="ARBA" id="ARBA00022475"/>
    </source>
</evidence>
<feature type="transmembrane region" description="Helical" evidence="6">
    <location>
        <begin position="146"/>
        <end position="170"/>
    </location>
</feature>
<evidence type="ECO:0000256" key="3">
    <source>
        <dbReference type="ARBA" id="ARBA00022692"/>
    </source>
</evidence>
<evidence type="ECO:0000256" key="5">
    <source>
        <dbReference type="ARBA" id="ARBA00023136"/>
    </source>
</evidence>
<reference evidence="8" key="1">
    <citation type="submission" date="2019-06" db="EMBL/GenBank/DDBJ databases">
        <title>The complete genome of Emcibacter congregatus ZYLT.</title>
        <authorList>
            <person name="Zhao Z."/>
        </authorList>
    </citation>
    <scope>NUCLEOTIDE SEQUENCE [LARGE SCALE GENOMIC DNA]</scope>
    <source>
        <strain evidence="8">MCCC 1A06723</strain>
    </source>
</reference>
<name>A0A501PBW9_9PROT</name>
<gene>
    <name evidence="7" type="ORF">FIV46_15400</name>
</gene>
<protein>
    <submittedName>
        <fullName evidence="7">YihY/virulence factor BrkB family protein</fullName>
    </submittedName>
</protein>
<dbReference type="Proteomes" id="UP000319148">
    <property type="component" value="Unassembled WGS sequence"/>
</dbReference>
<keyword evidence="2" id="KW-1003">Cell membrane</keyword>
<evidence type="ECO:0000256" key="4">
    <source>
        <dbReference type="ARBA" id="ARBA00022989"/>
    </source>
</evidence>
<feature type="transmembrane region" description="Helical" evidence="6">
    <location>
        <begin position="190"/>
        <end position="210"/>
    </location>
</feature>
<dbReference type="Pfam" id="PF03631">
    <property type="entry name" value="Virul_fac_BrkB"/>
    <property type="match status" value="1"/>
</dbReference>
<keyword evidence="8" id="KW-1185">Reference proteome</keyword>
<dbReference type="OrthoDB" id="9781030at2"/>
<accession>A0A501PBW9</accession>
<dbReference type="NCBIfam" id="TIGR00765">
    <property type="entry name" value="yihY_not_rbn"/>
    <property type="match status" value="1"/>
</dbReference>
<dbReference type="RefSeq" id="WP_139941817.1">
    <property type="nucleotide sequence ID" value="NZ_JBHSYP010000005.1"/>
</dbReference>
<sequence length="300" mass="33066">MIDKVKTVLMPLKPAYDRISFLVEAVARFNQHDGMVMAGYLAFLTLLALFPFIIFLVSLAGMFGQSDAGTGALELMYEHMPEDVVRVLKNPIEKMVSTSSGGIMTFSIVGAVWVCSSAIDAARLAIVRAFDRVSRRAYLRRRAEGLVLVILSASSIIVGMSVLVLGPVAWNILISYIPVEADWKLAWNAVRFSLSFGLVFGALCLSYYILRPRFLKISAPIAPGALVALLLWMGIGSSFSLYLKHFTKYDVTYGSLAGAIIALMFFYFISAAFILGAEINSTLYLRQVKKLEEALEEESD</sequence>
<evidence type="ECO:0000256" key="1">
    <source>
        <dbReference type="ARBA" id="ARBA00004651"/>
    </source>
</evidence>
<evidence type="ECO:0000313" key="8">
    <source>
        <dbReference type="Proteomes" id="UP000319148"/>
    </source>
</evidence>
<dbReference type="EMBL" id="VFIY01000018">
    <property type="protein sequence ID" value="TPD57502.1"/>
    <property type="molecule type" value="Genomic_DNA"/>
</dbReference>
<feature type="transmembrane region" description="Helical" evidence="6">
    <location>
        <begin position="222"/>
        <end position="243"/>
    </location>
</feature>
<comment type="caution">
    <text evidence="7">The sequence shown here is derived from an EMBL/GenBank/DDBJ whole genome shotgun (WGS) entry which is preliminary data.</text>
</comment>
<dbReference type="InterPro" id="IPR017039">
    <property type="entry name" value="Virul_fac_BrkB"/>
</dbReference>
<keyword evidence="3 6" id="KW-0812">Transmembrane</keyword>
<comment type="subcellular location">
    <subcellularLocation>
        <location evidence="1">Cell membrane</location>
        <topology evidence="1">Multi-pass membrane protein</topology>
    </subcellularLocation>
</comment>
<evidence type="ECO:0000313" key="7">
    <source>
        <dbReference type="EMBL" id="TPD57502.1"/>
    </source>
</evidence>
<dbReference type="GO" id="GO:0005886">
    <property type="term" value="C:plasma membrane"/>
    <property type="evidence" value="ECO:0007669"/>
    <property type="project" value="UniProtKB-SubCell"/>
</dbReference>
<feature type="transmembrane region" description="Helical" evidence="6">
    <location>
        <begin position="38"/>
        <end position="63"/>
    </location>
</feature>
<feature type="transmembrane region" description="Helical" evidence="6">
    <location>
        <begin position="103"/>
        <end position="126"/>
    </location>
</feature>
<dbReference type="AlphaFoldDB" id="A0A501PBW9"/>
<proteinExistence type="predicted"/>
<keyword evidence="5 6" id="KW-0472">Membrane</keyword>
<keyword evidence="4 6" id="KW-1133">Transmembrane helix</keyword>
<dbReference type="PANTHER" id="PTHR30213:SF0">
    <property type="entry name" value="UPF0761 MEMBRANE PROTEIN YIHY"/>
    <property type="match status" value="1"/>
</dbReference>
<feature type="transmembrane region" description="Helical" evidence="6">
    <location>
        <begin position="255"/>
        <end position="277"/>
    </location>
</feature>
<evidence type="ECO:0000256" key="6">
    <source>
        <dbReference type="SAM" id="Phobius"/>
    </source>
</evidence>
<dbReference type="PIRSF" id="PIRSF035875">
    <property type="entry name" value="RNase_BN"/>
    <property type="match status" value="1"/>
</dbReference>
<dbReference type="PANTHER" id="PTHR30213">
    <property type="entry name" value="INNER MEMBRANE PROTEIN YHJD"/>
    <property type="match status" value="1"/>
</dbReference>
<organism evidence="7 8">
    <name type="scientific">Emcibacter nanhaiensis</name>
    <dbReference type="NCBI Taxonomy" id="1505037"/>
    <lineage>
        <taxon>Bacteria</taxon>
        <taxon>Pseudomonadati</taxon>
        <taxon>Pseudomonadota</taxon>
        <taxon>Alphaproteobacteria</taxon>
        <taxon>Emcibacterales</taxon>
        <taxon>Emcibacteraceae</taxon>
        <taxon>Emcibacter</taxon>
    </lineage>
</organism>